<dbReference type="InterPro" id="IPR051058">
    <property type="entry name" value="GDSL_Est/Lipase"/>
</dbReference>
<dbReference type="SUPFAM" id="SSF103515">
    <property type="entry name" value="Autotransporter"/>
    <property type="match status" value="1"/>
</dbReference>
<dbReference type="Gene3D" id="3.40.50.1110">
    <property type="entry name" value="SGNH hydrolase"/>
    <property type="match status" value="1"/>
</dbReference>
<dbReference type="Pfam" id="PF03797">
    <property type="entry name" value="Autotransporter"/>
    <property type="match status" value="1"/>
</dbReference>
<dbReference type="Gene3D" id="2.40.128.130">
    <property type="entry name" value="Autotransporter beta-domain"/>
    <property type="match status" value="1"/>
</dbReference>
<protein>
    <submittedName>
        <fullName evidence="6">Autotransporter domain-containing protein</fullName>
    </submittedName>
</protein>
<dbReference type="PANTHER" id="PTHR45648">
    <property type="entry name" value="GDSL LIPASE/ACYLHYDROLASE FAMILY PROTEIN (AFU_ORTHOLOGUE AFUA_4G14700)"/>
    <property type="match status" value="1"/>
</dbReference>
<reference evidence="6" key="1">
    <citation type="submission" date="2021-09" db="EMBL/GenBank/DDBJ databases">
        <authorList>
            <person name="Wu T."/>
            <person name="Guo S.Z."/>
        </authorList>
    </citation>
    <scope>NUCLEOTIDE SEQUENCE</scope>
    <source>
        <strain evidence="6">RSS-23</strain>
    </source>
</reference>
<dbReference type="CDD" id="cd01847">
    <property type="entry name" value="Triacylglycerol_lipase_like"/>
    <property type="match status" value="1"/>
</dbReference>
<keyword evidence="2 4" id="KW-0732">Signal</keyword>
<dbReference type="Proteomes" id="UP001430290">
    <property type="component" value="Unassembled WGS sequence"/>
</dbReference>
<sequence length="644" mass="67054">MKTLLRRTLLSAALALVALPAMAQSTPDSPFTKTVFFGDSLTDGGFFRPLLPAASQSVTGQFTTNPGYVWSQYMADYFRSNADVAWKATGATPAKANGNNWAVGGARIKIDSVGGLGYTPSLVSQYNAYLAAGNTVDPNALYAIWGGANDVFQAITDYQTAYVTTLMGGGNPTQADAAGQAAAGATISPAIAAQIGLIGALKTAGAQYILVPTLPDMGLTPSAAAGGAQGIALAHGLSTNYNNALFGGLSSAGLHVIPVDTYHFLQEVVANPAAFGLTNVTGVACLTQPPPAGASSLFCNPLSTVPNGANTYLFADGVHPTSGAHKALADLAVSMIDGPRQIAVLPHSAAMVGRSRASMVETTVTSMAMSKGEGMQWWADIRGDQQRFNQSAGFDGLGGTGSFGIGWHTGNVVYGAFAGYGRQKLDFGFDRGDFRQTDASIGGFAGWAGDSGLWANGQLSWTKLSYKVNRQVNLGQAVRVHSGSPDGTNLSAGVSAGWTFKHNKWQSGPVLSLLWQNISVDGYAENSTQSSALAFAKQDGDSLMGSAGWQASYSINEHLQPYARVTWNHEFKDAPAQVWAQSQSMANTLPYAVPGVPFDDSYGTLGIGLRSKLLGMDVTAGSNLSINQKGGHDTNFFVTVGGSF</sequence>
<keyword evidence="3" id="KW-0378">Hydrolase</keyword>
<evidence type="ECO:0000256" key="2">
    <source>
        <dbReference type="ARBA" id="ARBA00022729"/>
    </source>
</evidence>
<feature type="signal peptide" evidence="4">
    <location>
        <begin position="1"/>
        <end position="23"/>
    </location>
</feature>
<comment type="similarity">
    <text evidence="1">Belongs to the 'GDSL' lipolytic enzyme family.</text>
</comment>
<proteinExistence type="inferred from homology"/>
<dbReference type="Pfam" id="PF00657">
    <property type="entry name" value="Lipase_GDSL"/>
    <property type="match status" value="1"/>
</dbReference>
<comment type="caution">
    <text evidence="6">The sequence shown here is derived from an EMBL/GenBank/DDBJ whole genome shotgun (WGS) entry which is preliminary data.</text>
</comment>
<dbReference type="InterPro" id="IPR036514">
    <property type="entry name" value="SGNH_hydro_sf"/>
</dbReference>
<dbReference type="InterPro" id="IPR001087">
    <property type="entry name" value="GDSL"/>
</dbReference>
<feature type="chain" id="PRO_5046190121" evidence="4">
    <location>
        <begin position="24"/>
        <end position="644"/>
    </location>
</feature>
<evidence type="ECO:0000313" key="7">
    <source>
        <dbReference type="Proteomes" id="UP001430290"/>
    </source>
</evidence>
<evidence type="ECO:0000256" key="1">
    <source>
        <dbReference type="ARBA" id="ARBA00008668"/>
    </source>
</evidence>
<gene>
    <name evidence="6" type="ORF">K7B09_05820</name>
</gene>
<organism evidence="6 7">
    <name type="scientific">Thermomonas beijingensis</name>
    <dbReference type="NCBI Taxonomy" id="2872701"/>
    <lineage>
        <taxon>Bacteria</taxon>
        <taxon>Pseudomonadati</taxon>
        <taxon>Pseudomonadota</taxon>
        <taxon>Gammaproteobacteria</taxon>
        <taxon>Lysobacterales</taxon>
        <taxon>Lysobacteraceae</taxon>
        <taxon>Thermomonas</taxon>
    </lineage>
</organism>
<dbReference type="EMBL" id="JAIQDJ010000002">
    <property type="protein sequence ID" value="MBZ4185845.1"/>
    <property type="molecule type" value="Genomic_DNA"/>
</dbReference>
<evidence type="ECO:0000256" key="4">
    <source>
        <dbReference type="SAM" id="SignalP"/>
    </source>
</evidence>
<dbReference type="SUPFAM" id="SSF52266">
    <property type="entry name" value="SGNH hydrolase"/>
    <property type="match status" value="1"/>
</dbReference>
<feature type="domain" description="Autotransporter" evidence="5">
    <location>
        <begin position="370"/>
        <end position="644"/>
    </location>
</feature>
<keyword evidence="7" id="KW-1185">Reference proteome</keyword>
<evidence type="ECO:0000256" key="3">
    <source>
        <dbReference type="ARBA" id="ARBA00022801"/>
    </source>
</evidence>
<evidence type="ECO:0000259" key="5">
    <source>
        <dbReference type="PROSITE" id="PS51208"/>
    </source>
</evidence>
<accession>A0ABS7TDD5</accession>
<dbReference type="InterPro" id="IPR036709">
    <property type="entry name" value="Autotransporte_beta_dom_sf"/>
</dbReference>
<dbReference type="PANTHER" id="PTHR45648:SF22">
    <property type="entry name" value="GDSL LIPASE_ACYLHYDROLASE FAMILY PROTEIN (AFU_ORTHOLOGUE AFUA_4G14700)"/>
    <property type="match status" value="1"/>
</dbReference>
<dbReference type="InterPro" id="IPR017186">
    <property type="entry name" value="Lipase_autotranspt_EstA"/>
</dbReference>
<dbReference type="RefSeq" id="WP_223627804.1">
    <property type="nucleotide sequence ID" value="NZ_JAIQDJ010000002.1"/>
</dbReference>
<dbReference type="PROSITE" id="PS51208">
    <property type="entry name" value="AUTOTRANSPORTER"/>
    <property type="match status" value="1"/>
</dbReference>
<dbReference type="PIRSF" id="PIRSF037375">
    <property type="entry name" value="Autotrns_EstA"/>
    <property type="match status" value="1"/>
</dbReference>
<evidence type="ECO:0000313" key="6">
    <source>
        <dbReference type="EMBL" id="MBZ4185845.1"/>
    </source>
</evidence>
<dbReference type="InterPro" id="IPR005546">
    <property type="entry name" value="Autotransporte_beta"/>
</dbReference>
<name>A0ABS7TDD5_9GAMM</name>
<dbReference type="SMART" id="SM00869">
    <property type="entry name" value="Autotransporter"/>
    <property type="match status" value="1"/>
</dbReference>